<protein>
    <recommendedName>
        <fullName evidence="6">S-layer protein</fullName>
    </recommendedName>
</protein>
<gene>
    <name evidence="4" type="ORF">BSF38_03588</name>
</gene>
<evidence type="ECO:0000313" key="5">
    <source>
        <dbReference type="Proteomes" id="UP000186309"/>
    </source>
</evidence>
<dbReference type="AlphaFoldDB" id="A0A1U7CT31"/>
<dbReference type="Gene3D" id="2.60.40.1080">
    <property type="match status" value="1"/>
</dbReference>
<keyword evidence="1" id="KW-0732">Signal</keyword>
<dbReference type="Pfam" id="PF07583">
    <property type="entry name" value="PSCyt2"/>
    <property type="match status" value="1"/>
</dbReference>
<evidence type="ECO:0000259" key="3">
    <source>
        <dbReference type="Pfam" id="PF07587"/>
    </source>
</evidence>
<evidence type="ECO:0000259" key="2">
    <source>
        <dbReference type="Pfam" id="PF07583"/>
    </source>
</evidence>
<dbReference type="PANTHER" id="PTHR35889:SF3">
    <property type="entry name" value="F-BOX DOMAIN-CONTAINING PROTEIN"/>
    <property type="match status" value="1"/>
</dbReference>
<feature type="chain" id="PRO_5010578301" description="S-layer protein" evidence="1">
    <location>
        <begin position="26"/>
        <end position="733"/>
    </location>
</feature>
<feature type="signal peptide" evidence="1">
    <location>
        <begin position="1"/>
        <end position="25"/>
    </location>
</feature>
<dbReference type="InterPro" id="IPR022655">
    <property type="entry name" value="DUF1553"/>
</dbReference>
<accession>A0A1U7CT31</accession>
<dbReference type="Proteomes" id="UP000186309">
    <property type="component" value="Chromosome"/>
</dbReference>
<evidence type="ECO:0000256" key="1">
    <source>
        <dbReference type="SAM" id="SignalP"/>
    </source>
</evidence>
<keyword evidence="5" id="KW-1185">Reference proteome</keyword>
<evidence type="ECO:0000313" key="4">
    <source>
        <dbReference type="EMBL" id="APW62056.1"/>
    </source>
</evidence>
<dbReference type="KEGG" id="pbor:BSF38_03588"/>
<feature type="domain" description="DUF1549" evidence="2">
    <location>
        <begin position="242"/>
        <end position="423"/>
    </location>
</feature>
<name>A0A1U7CT31_9BACT</name>
<organism evidence="4 5">
    <name type="scientific">Paludisphaera borealis</name>
    <dbReference type="NCBI Taxonomy" id="1387353"/>
    <lineage>
        <taxon>Bacteria</taxon>
        <taxon>Pseudomonadati</taxon>
        <taxon>Planctomycetota</taxon>
        <taxon>Planctomycetia</taxon>
        <taxon>Isosphaerales</taxon>
        <taxon>Isosphaeraceae</taxon>
        <taxon>Paludisphaera</taxon>
    </lineage>
</organism>
<proteinExistence type="predicted"/>
<dbReference type="InterPro" id="IPR011444">
    <property type="entry name" value="DUF1549"/>
</dbReference>
<dbReference type="EMBL" id="CP019082">
    <property type="protein sequence ID" value="APW62056.1"/>
    <property type="molecule type" value="Genomic_DNA"/>
</dbReference>
<evidence type="ECO:0008006" key="6">
    <source>
        <dbReference type="Google" id="ProtNLM"/>
    </source>
</evidence>
<dbReference type="OrthoDB" id="289126at2"/>
<sequence>MRAVIFSLMAVIGASHLSGTLASGADPSANVTFERDIEPILTRAGCNAGACHGKASGQNGFKLSLLGFDPEFDHMAIAREAGGRRVLQAVPEQSLILQKATAELPHGGGRRIDPSGPFYDTLRRWIVAGLPRTATDAPKLERVVVEPGERRLGLDESFGLRVTARFSDGSTEDVTRLAAFGSSESTLVAVDADGRVKAGKFAGEATISARYEGMFANCDVSIPLPGEVSAGLYDSLPRSNFIDDHVWAKLKKLGLTPSGPAGDSTFLRRAYLDVIGRLPTPDEARAFLADSSPDKRARLVDRLLDRPEYADHWANKWMDLLRPNPYRVGIKAVFNLDGWIRDAFRKNLPYDQFVREIVTARGSTFEQGASAIFRDRREPIEIAPVVSQLFLGIRLDCAKCHHHPFESWGQEQFYEFAAFFARVGRKGTGLSPPISGSEEIVFTAKSGSVKHPLTGKVLPPKPLFGSAPLDEDPEADPREALARWMTSPENRYFSQVMANRVWADLMGRGVVDPVDDIRATNPPSNGPLLDALADDFRTHGYDLKHLIRTIMASSVYGLSSEPNDRNIADTRSFSRYYRQRLRAEILLDAISDVTDVPDVFDAAPPRSRASTIWTNRVPSLFLDTFGRPDPNQDPPCERTSDTAVVQALHLMNSPGVHKKLSSQDGRVAALAKGEKTPQAIVDELYLLAYSRHPTDEEKSVCEALLLDTKSDRRRAVEDILWALLNSAEFVFKD</sequence>
<dbReference type="Pfam" id="PF07587">
    <property type="entry name" value="PSD1"/>
    <property type="match status" value="1"/>
</dbReference>
<dbReference type="PANTHER" id="PTHR35889">
    <property type="entry name" value="CYCLOINULO-OLIGOSACCHARIDE FRUCTANOTRANSFERASE-RELATED"/>
    <property type="match status" value="1"/>
</dbReference>
<reference evidence="5" key="1">
    <citation type="submission" date="2016-12" db="EMBL/GenBank/DDBJ databases">
        <title>Comparative genomics of four Isosphaeraceae planctomycetes: a common pool of plasmids and glycoside hydrolase genes.</title>
        <authorList>
            <person name="Ivanova A."/>
        </authorList>
    </citation>
    <scope>NUCLEOTIDE SEQUENCE [LARGE SCALE GENOMIC DNA]</scope>
    <source>
        <strain evidence="5">PX4</strain>
    </source>
</reference>
<feature type="domain" description="DUF1553" evidence="3">
    <location>
        <begin position="478"/>
        <end position="704"/>
    </location>
</feature>
<dbReference type="STRING" id="1387353.BSF38_03588"/>